<accession>A0ABV0HD00</accession>
<sequence length="126" mass="14146">MKVFPALSFLTLFILAGCDASTPKCNSDDARELVINIAHENYGRKNLYNALVRLGLPVGTKFSEVQFSVINTRTTRHDPQLDIHQCAADLELTHSAARETRSIPITYQIQKTDDGDNQFYINVYGL</sequence>
<dbReference type="RefSeq" id="WP_347792953.1">
    <property type="nucleotide sequence ID" value="NZ_JAYMYY010000001.1"/>
</dbReference>
<name>A0ABV0HD00_9ENTR</name>
<proteinExistence type="predicted"/>
<reference evidence="1 2" key="1">
    <citation type="submission" date="2024-01" db="EMBL/GenBank/DDBJ databases">
        <title>Pseudocitrobacter sp. Endophytic strain Cyp-38L.</title>
        <authorList>
            <person name="Amer M.A."/>
            <person name="Hamed S.M."/>
        </authorList>
    </citation>
    <scope>NUCLEOTIDE SEQUENCE [LARGE SCALE GENOMIC DNA]</scope>
    <source>
        <strain evidence="1 2">Cyp38S</strain>
    </source>
</reference>
<gene>
    <name evidence="1" type="ORF">VSR74_00900</name>
</gene>
<evidence type="ECO:0000313" key="1">
    <source>
        <dbReference type="EMBL" id="MEO3988390.1"/>
    </source>
</evidence>
<evidence type="ECO:0008006" key="3">
    <source>
        <dbReference type="Google" id="ProtNLM"/>
    </source>
</evidence>
<dbReference type="Proteomes" id="UP001444146">
    <property type="component" value="Unassembled WGS sequence"/>
</dbReference>
<protein>
    <recommendedName>
        <fullName evidence="3">Lipoprotein</fullName>
    </recommendedName>
</protein>
<dbReference type="EMBL" id="JAYMYY010000001">
    <property type="protein sequence ID" value="MEO3988390.1"/>
    <property type="molecule type" value="Genomic_DNA"/>
</dbReference>
<keyword evidence="2" id="KW-1185">Reference proteome</keyword>
<comment type="caution">
    <text evidence="1">The sequence shown here is derived from an EMBL/GenBank/DDBJ whole genome shotgun (WGS) entry which is preliminary data.</text>
</comment>
<organism evidence="1 2">
    <name type="scientific">Pseudocitrobacter cyperus</name>
    <dbReference type="NCBI Taxonomy" id="3112843"/>
    <lineage>
        <taxon>Bacteria</taxon>
        <taxon>Pseudomonadati</taxon>
        <taxon>Pseudomonadota</taxon>
        <taxon>Gammaproteobacteria</taxon>
        <taxon>Enterobacterales</taxon>
        <taxon>Enterobacteriaceae</taxon>
        <taxon>Pseudocitrobacter</taxon>
    </lineage>
</organism>
<evidence type="ECO:0000313" key="2">
    <source>
        <dbReference type="Proteomes" id="UP001444146"/>
    </source>
</evidence>
<dbReference type="PROSITE" id="PS51257">
    <property type="entry name" value="PROKAR_LIPOPROTEIN"/>
    <property type="match status" value="1"/>
</dbReference>